<dbReference type="InterPro" id="IPR011990">
    <property type="entry name" value="TPR-like_helical_dom_sf"/>
</dbReference>
<reference evidence="1 2" key="1">
    <citation type="submission" date="2023-03" db="EMBL/GenBank/DDBJ databases">
        <title>Novosphingobium cyanobacteriorum sp. nov., isolated from a eutrophic reservoir during the Microcystis bloom period.</title>
        <authorList>
            <person name="Kang M."/>
            <person name="Le V."/>
            <person name="Ko S.-R."/>
            <person name="Lee S.-A."/>
            <person name="Ahn C.-Y."/>
        </authorList>
    </citation>
    <scope>NUCLEOTIDE SEQUENCE [LARGE SCALE GENOMIC DNA]</scope>
    <source>
        <strain evidence="1 2">HBC54</strain>
    </source>
</reference>
<sequence>MTTTARLQDARGALARGDLIAAYDLATAEGEPEDRDLAYFEVRALAGLGDWRNALRRYRAAGIAERGDVDSRALEGRILKDAAFAAAPADQPARFAEASEAYAAAIGGPDDFYAPINAAATAALAGDPARAADYAQRALAALQPVARPDYWAQATRAEALLLLGRVTEAEDALRAAPDLAGSSVTARASTYRQLSALAAKQGVTVDLSAIRPPRTAHFCGHMFRIDPAAEARIAQESADAIAREGIGWAFGALASGADIVIAEACLAAGVELHAVLPFDEDDFIAASVLPAGAEWLDRYRRCRDAASRTYAASAMRYVVDPNQFAFGSEVAMGLARLRAAQVGSEAVQLAVWDGVPSHGVAGTGADVARWKASGGRSVIIDGAGLPRPNAASAFPAPPQADAPRALRIMVFTDFKGFSGLPEASVPAFWRGVMGRCADVLAPFSSRITSRNTWGDALYLSFDEVTTAAEALVSLSEAMAALDLAELGLPAGGGMRIAAHFGAVYEVEDPVTNAANYYGSEVSRAARVEPVTPPAQVWLTEPMAAAVALNAPDRFACRYVGRIALAKNHGTERIYRLERVAG</sequence>
<keyword evidence="2" id="KW-1185">Reference proteome</keyword>
<dbReference type="Proteomes" id="UP001222770">
    <property type="component" value="Unassembled WGS sequence"/>
</dbReference>
<evidence type="ECO:0000313" key="1">
    <source>
        <dbReference type="EMBL" id="MDF8333817.1"/>
    </source>
</evidence>
<accession>A0ABT6CIT1</accession>
<proteinExistence type="predicted"/>
<dbReference type="RefSeq" id="WP_277277880.1">
    <property type="nucleotide sequence ID" value="NZ_JAROCY010000010.1"/>
</dbReference>
<name>A0ABT6CIT1_9SPHN</name>
<gene>
    <name evidence="1" type="ORF">POM99_11440</name>
</gene>
<comment type="caution">
    <text evidence="1">The sequence shown here is derived from an EMBL/GenBank/DDBJ whole genome shotgun (WGS) entry which is preliminary data.</text>
</comment>
<dbReference type="SUPFAM" id="SSF48452">
    <property type="entry name" value="TPR-like"/>
    <property type="match status" value="1"/>
</dbReference>
<dbReference type="Gene3D" id="3.30.70.1230">
    <property type="entry name" value="Nucleotide cyclase"/>
    <property type="match status" value="1"/>
</dbReference>
<dbReference type="InterPro" id="IPR029787">
    <property type="entry name" value="Nucleotide_cyclase"/>
</dbReference>
<dbReference type="SUPFAM" id="SSF55073">
    <property type="entry name" value="Nucleotide cyclase"/>
    <property type="match status" value="1"/>
</dbReference>
<dbReference type="Gene3D" id="1.25.40.10">
    <property type="entry name" value="Tetratricopeptide repeat domain"/>
    <property type="match status" value="1"/>
</dbReference>
<protein>
    <recommendedName>
        <fullName evidence="3">Guanylate cyclase domain-containing protein</fullName>
    </recommendedName>
</protein>
<organism evidence="1 2">
    <name type="scientific">Novosphingobium cyanobacteriorum</name>
    <dbReference type="NCBI Taxonomy" id="3024215"/>
    <lineage>
        <taxon>Bacteria</taxon>
        <taxon>Pseudomonadati</taxon>
        <taxon>Pseudomonadota</taxon>
        <taxon>Alphaproteobacteria</taxon>
        <taxon>Sphingomonadales</taxon>
        <taxon>Sphingomonadaceae</taxon>
        <taxon>Novosphingobium</taxon>
    </lineage>
</organism>
<dbReference type="EMBL" id="JAROCY010000010">
    <property type="protein sequence ID" value="MDF8333817.1"/>
    <property type="molecule type" value="Genomic_DNA"/>
</dbReference>
<evidence type="ECO:0008006" key="3">
    <source>
        <dbReference type="Google" id="ProtNLM"/>
    </source>
</evidence>
<evidence type="ECO:0000313" key="2">
    <source>
        <dbReference type="Proteomes" id="UP001222770"/>
    </source>
</evidence>